<dbReference type="InterPro" id="IPR001638">
    <property type="entry name" value="Solute-binding_3/MltF_N"/>
</dbReference>
<feature type="signal peptide" evidence="2">
    <location>
        <begin position="1"/>
        <end position="20"/>
    </location>
</feature>
<comment type="caution">
    <text evidence="4">The sequence shown here is derived from an EMBL/GenBank/DDBJ whole genome shotgun (WGS) entry which is preliminary data.</text>
</comment>
<dbReference type="PANTHER" id="PTHR35936">
    <property type="entry name" value="MEMBRANE-BOUND LYTIC MUREIN TRANSGLYCOSYLASE F"/>
    <property type="match status" value="1"/>
</dbReference>
<keyword evidence="5" id="KW-1185">Reference proteome</keyword>
<evidence type="ECO:0000256" key="2">
    <source>
        <dbReference type="SAM" id="SignalP"/>
    </source>
</evidence>
<dbReference type="Pfam" id="PF00497">
    <property type="entry name" value="SBP_bac_3"/>
    <property type="match status" value="1"/>
</dbReference>
<feature type="chain" id="PRO_5046241606" evidence="2">
    <location>
        <begin position="21"/>
        <end position="260"/>
    </location>
</feature>
<evidence type="ECO:0000313" key="5">
    <source>
        <dbReference type="Proteomes" id="UP001595791"/>
    </source>
</evidence>
<evidence type="ECO:0000259" key="3">
    <source>
        <dbReference type="Pfam" id="PF00497"/>
    </source>
</evidence>
<gene>
    <name evidence="4" type="ORF">ACFOW7_00845</name>
</gene>
<proteinExistence type="predicted"/>
<sequence>MGRLLTLFSLFLPLSLTVSAAEKVVLYGDDDYAPYSFVENGQFRGIYVDLLKRIAPKLAPEYELELRAVPWKRGLAELERGTSLGLFPPYQRSERTYIQPYSAPLYKESVVLFCNDEVMKTPRKQFPQDFNGLVVGVNAGFTLTDKLQEAAKAGKIKLEEAKGNDANLLKLAAKRIGCYANDAVSVRYSLRRLREAPGALADIKTLTLRDAVELAGENAYVGYSRTFKAPYKDDFIRRLDAALAGLAPEEVNKLVARYIN</sequence>
<accession>A0ABV8MID4</accession>
<reference evidence="5" key="1">
    <citation type="journal article" date="2019" name="Int. J. Syst. Evol. Microbiol.">
        <title>The Global Catalogue of Microorganisms (GCM) 10K type strain sequencing project: providing services to taxonomists for standard genome sequencing and annotation.</title>
        <authorList>
            <consortium name="The Broad Institute Genomics Platform"/>
            <consortium name="The Broad Institute Genome Sequencing Center for Infectious Disease"/>
            <person name="Wu L."/>
            <person name="Ma J."/>
        </authorList>
    </citation>
    <scope>NUCLEOTIDE SEQUENCE [LARGE SCALE GENOMIC DNA]</scope>
    <source>
        <strain evidence="5">LMG 29894</strain>
    </source>
</reference>
<organism evidence="4 5">
    <name type="scientific">Chitinimonas lacunae</name>
    <dbReference type="NCBI Taxonomy" id="1963018"/>
    <lineage>
        <taxon>Bacteria</taxon>
        <taxon>Pseudomonadati</taxon>
        <taxon>Pseudomonadota</taxon>
        <taxon>Betaproteobacteria</taxon>
        <taxon>Neisseriales</taxon>
        <taxon>Chitinibacteraceae</taxon>
        <taxon>Chitinimonas</taxon>
    </lineage>
</organism>
<feature type="domain" description="Solute-binding protein family 3/N-terminal" evidence="3">
    <location>
        <begin position="28"/>
        <end position="227"/>
    </location>
</feature>
<dbReference type="EMBL" id="JBHSBU010000001">
    <property type="protein sequence ID" value="MFC4157892.1"/>
    <property type="molecule type" value="Genomic_DNA"/>
</dbReference>
<dbReference type="Proteomes" id="UP001595791">
    <property type="component" value="Unassembled WGS sequence"/>
</dbReference>
<name>A0ABV8MID4_9NEIS</name>
<dbReference type="RefSeq" id="WP_378160016.1">
    <property type="nucleotide sequence ID" value="NZ_JBHSBU010000001.1"/>
</dbReference>
<evidence type="ECO:0000256" key="1">
    <source>
        <dbReference type="ARBA" id="ARBA00022729"/>
    </source>
</evidence>
<dbReference type="PANTHER" id="PTHR35936:SF25">
    <property type="entry name" value="ABC TRANSPORTER SUBSTRATE-BINDING PROTEIN"/>
    <property type="match status" value="1"/>
</dbReference>
<dbReference type="Gene3D" id="3.40.190.10">
    <property type="entry name" value="Periplasmic binding protein-like II"/>
    <property type="match status" value="2"/>
</dbReference>
<dbReference type="SUPFAM" id="SSF53850">
    <property type="entry name" value="Periplasmic binding protein-like II"/>
    <property type="match status" value="1"/>
</dbReference>
<keyword evidence="1 2" id="KW-0732">Signal</keyword>
<protein>
    <submittedName>
        <fullName evidence="4">Substrate-binding periplasmic protein</fullName>
    </submittedName>
</protein>
<evidence type="ECO:0000313" key="4">
    <source>
        <dbReference type="EMBL" id="MFC4157892.1"/>
    </source>
</evidence>